<dbReference type="InterPro" id="IPR045111">
    <property type="entry name" value="Vps41/Vps8"/>
</dbReference>
<dbReference type="InterPro" id="IPR036322">
    <property type="entry name" value="WD40_repeat_dom_sf"/>
</dbReference>
<evidence type="ECO:0000259" key="6">
    <source>
        <dbReference type="Pfam" id="PF23411"/>
    </source>
</evidence>
<dbReference type="Pfam" id="PF23556">
    <property type="entry name" value="TPR_Vps41"/>
    <property type="match status" value="1"/>
</dbReference>
<dbReference type="PANTHER" id="PTHR12616:SF1">
    <property type="entry name" value="VACUOLAR PROTEIN SORTING-ASSOCIATED PROTEIN 41 HOMOLOG"/>
    <property type="match status" value="1"/>
</dbReference>
<protein>
    <submittedName>
        <fullName evidence="7">SPOSA6832_00540-mRNA-1:cds</fullName>
    </submittedName>
</protein>
<evidence type="ECO:0000313" key="8">
    <source>
        <dbReference type="Proteomes" id="UP000243876"/>
    </source>
</evidence>
<keyword evidence="2" id="KW-0653">Protein transport</keyword>
<dbReference type="GO" id="GO:0006623">
    <property type="term" value="P:protein targeting to vacuole"/>
    <property type="evidence" value="ECO:0007669"/>
    <property type="project" value="InterPro"/>
</dbReference>
<dbReference type="SUPFAM" id="SSF48371">
    <property type="entry name" value="ARM repeat"/>
    <property type="match status" value="1"/>
</dbReference>
<name>A0A0D6EGL3_SPOSA</name>
<feature type="compositionally biased region" description="Basic and acidic residues" evidence="5">
    <location>
        <begin position="136"/>
        <end position="146"/>
    </location>
</feature>
<feature type="compositionally biased region" description="Acidic residues" evidence="5">
    <location>
        <begin position="96"/>
        <end position="109"/>
    </location>
</feature>
<dbReference type="Proteomes" id="UP000243876">
    <property type="component" value="Unassembled WGS sequence"/>
</dbReference>
<dbReference type="GO" id="GO:0005770">
    <property type="term" value="C:late endosome"/>
    <property type="evidence" value="ECO:0007669"/>
    <property type="project" value="TreeGrafter"/>
</dbReference>
<evidence type="ECO:0000256" key="4">
    <source>
        <dbReference type="SAM" id="Coils"/>
    </source>
</evidence>
<dbReference type="Gene3D" id="1.25.40.10">
    <property type="entry name" value="Tetratricopeptide repeat domain"/>
    <property type="match status" value="1"/>
</dbReference>
<accession>A0A0D6EGL3</accession>
<feature type="repeat" description="CHCR" evidence="3">
    <location>
        <begin position="778"/>
        <end position="922"/>
    </location>
</feature>
<dbReference type="InterPro" id="IPR011990">
    <property type="entry name" value="TPR-like_helical_dom_sf"/>
</dbReference>
<dbReference type="GO" id="GO:0030897">
    <property type="term" value="C:HOPS complex"/>
    <property type="evidence" value="ECO:0007669"/>
    <property type="project" value="TreeGrafter"/>
</dbReference>
<dbReference type="AlphaFoldDB" id="A0A0D6EGL3"/>
<dbReference type="GO" id="GO:0016236">
    <property type="term" value="P:macroautophagy"/>
    <property type="evidence" value="ECO:0007669"/>
    <property type="project" value="TreeGrafter"/>
</dbReference>
<dbReference type="EMBL" id="CENE01000002">
    <property type="protein sequence ID" value="CEQ39066.1"/>
    <property type="molecule type" value="Genomic_DNA"/>
</dbReference>
<dbReference type="InterPro" id="IPR001680">
    <property type="entry name" value="WD40_rpt"/>
</dbReference>
<sequence>MPASNASSIKSLSAALSSPAGSSVAAPAPAAFADDPTSTSPASSQPTSPPQALSASPEDPALAQLGKEDVVPSTSGLHSVLTGGSAVKRRKREAEQQEEEEQEQEEEGRELEGEGQRTSSAEDEDEPRVASNGAAEGEKDDVKVEPDGGGAGSSPSSEETVEPSDEDEREEEGDGSEEEEDEGSDEEDDEPTLKYARLGGSTGEILAKDTASALAVSSKYIILGSHNGAIYVLNSEGMLLKTFRPHSAMVNDLSIDTLSEFVASASMDGKVAIHSLTSTETYVFDLQRPMRCVALEPNFGKRSTRQFVSGGMAGSLILSEKGWLGQKEVTLYSGEGPIWAVEWRGTFVAWASDAGVRIYDTASSQRITYIARPEDSPRADLFKCSLHWQDDRTLLIAWADFIKVAVVKERESKRGQLGVPLPSSTELYVEVTAIFQVDCMISGIVPYGGAFLVLAYTTEDMYDNEATDDREEQRRKAGSRPELRIISKDGEELSSDAIGLRNYDRFQCRDYSLCPSADKSSFYVISPRDIVVARERDESDHILWLIEQQRYEEALPALEASGLGAVGGFDETDVGKKYLEFLVEDGKFASVCQYEKAAESCPKILGINAKLWEDWTIIPYVPTHDPQLSRLVYEMILAHFLRHDQEALLRTIKTWPCDIYDVGAVILAIKDQLERTPKSSILMQSIAELYILNRQPGKALPYFLRLRQPNVFSLIREHNLFTDVQDQALLLIEFDQDLQKQQREKDDEGEQDDEGVKDEDEKDEAGHAREELRHGTAIDLLVDHTHSIPIPRVILQLQDHRRYLFLYLDALFDKDPHLAFDYSDLQVDLYAEYYPAKLMEFLRASNYYSLERAYKICDARDLVPEMVFLLGRMGDNKRALNLIIERLGDVQRAIEFAKEQSDNDLWEDLLRYSETKPRFIRGLLENVGAEIDPIRLIRRIKNGLEIPGLKPALIKILQDFNLQAGLCSISLMEGCKTILYSDCRHLALSLHDSQTNGFLWTGAASHTALPAEEALMPGYFCLAGETKCKATGEPIYPQLSGGPVPASLPLGVSSTLPFSLCSSPRNLVTSGVHGQVHFLSGETYTGTAAFPFLQSDTFLSASIPATTNRDQLVTAALLASSREGDDPGLASRRALEEKIRLVKELKERLLEERERERRRAVRVEVA</sequence>
<reference evidence="8" key="1">
    <citation type="submission" date="2015-02" db="EMBL/GenBank/DDBJ databases">
        <authorList>
            <person name="Gon?alves P."/>
        </authorList>
    </citation>
    <scope>NUCLEOTIDE SEQUENCE [LARGE SCALE GENOMIC DNA]</scope>
</reference>
<dbReference type="InterPro" id="IPR015943">
    <property type="entry name" value="WD40/YVTN_repeat-like_dom_sf"/>
</dbReference>
<feature type="domain" description="Vps41 beta-propeller" evidence="6">
    <location>
        <begin position="193"/>
        <end position="535"/>
    </location>
</feature>
<dbReference type="InterPro" id="IPR057780">
    <property type="entry name" value="Beta-prop_Vps41"/>
</dbReference>
<dbReference type="SUPFAM" id="SSF50978">
    <property type="entry name" value="WD40 repeat-like"/>
    <property type="match status" value="1"/>
</dbReference>
<feature type="compositionally biased region" description="Acidic residues" evidence="5">
    <location>
        <begin position="747"/>
        <end position="763"/>
    </location>
</feature>
<dbReference type="FunFam" id="2.130.10.10:FF:000932">
    <property type="entry name" value="Related to Vacuolar assembly protein VPS41"/>
    <property type="match status" value="1"/>
</dbReference>
<feature type="compositionally biased region" description="Acidic residues" evidence="5">
    <location>
        <begin position="159"/>
        <end position="190"/>
    </location>
</feature>
<dbReference type="Pfam" id="PF23411">
    <property type="entry name" value="Beta-prop_Vps41"/>
    <property type="match status" value="1"/>
</dbReference>
<evidence type="ECO:0000313" key="7">
    <source>
        <dbReference type="EMBL" id="CEQ39066.1"/>
    </source>
</evidence>
<dbReference type="GO" id="GO:0034058">
    <property type="term" value="P:endosomal vesicle fusion"/>
    <property type="evidence" value="ECO:0007669"/>
    <property type="project" value="TreeGrafter"/>
</dbReference>
<dbReference type="OrthoDB" id="244107at2759"/>
<dbReference type="PANTHER" id="PTHR12616">
    <property type="entry name" value="VACUOLAR PROTEIN SORTING VPS41"/>
    <property type="match status" value="1"/>
</dbReference>
<keyword evidence="4" id="KW-0175">Coiled coil</keyword>
<keyword evidence="8" id="KW-1185">Reference proteome</keyword>
<dbReference type="SMART" id="SM00299">
    <property type="entry name" value="CLH"/>
    <property type="match status" value="1"/>
</dbReference>
<evidence type="ECO:0000256" key="5">
    <source>
        <dbReference type="SAM" id="MobiDB-lite"/>
    </source>
</evidence>
<dbReference type="GO" id="GO:0009267">
    <property type="term" value="P:cellular response to starvation"/>
    <property type="evidence" value="ECO:0007669"/>
    <property type="project" value="TreeGrafter"/>
</dbReference>
<evidence type="ECO:0000256" key="2">
    <source>
        <dbReference type="ARBA" id="ARBA00022927"/>
    </source>
</evidence>
<dbReference type="FunFam" id="1.25.40.10:FF:000350">
    <property type="entry name" value="Vacuolar protein sorting-associated protein 41 homolog"/>
    <property type="match status" value="1"/>
</dbReference>
<dbReference type="Gene3D" id="2.130.10.10">
    <property type="entry name" value="YVTN repeat-like/Quinoprotein amine dehydrogenase"/>
    <property type="match status" value="1"/>
</dbReference>
<dbReference type="InterPro" id="IPR000547">
    <property type="entry name" value="Clathrin_H-chain/VPS_repeat"/>
</dbReference>
<dbReference type="PROSITE" id="PS50236">
    <property type="entry name" value="CHCR"/>
    <property type="match status" value="1"/>
</dbReference>
<dbReference type="InterPro" id="IPR016024">
    <property type="entry name" value="ARM-type_fold"/>
</dbReference>
<feature type="region of interest" description="Disordered" evidence="5">
    <location>
        <begin position="741"/>
        <end position="769"/>
    </location>
</feature>
<gene>
    <name evidence="7" type="primary">SPOSA6832_00540</name>
</gene>
<keyword evidence="1" id="KW-0813">Transport</keyword>
<feature type="region of interest" description="Disordered" evidence="5">
    <location>
        <begin position="1"/>
        <end position="194"/>
    </location>
</feature>
<proteinExistence type="predicted"/>
<evidence type="ECO:0000256" key="3">
    <source>
        <dbReference type="PROSITE-ProRule" id="PRU01006"/>
    </source>
</evidence>
<dbReference type="SMART" id="SM00320">
    <property type="entry name" value="WD40"/>
    <property type="match status" value="2"/>
</dbReference>
<organism evidence="7 8">
    <name type="scientific">Sporidiobolus salmonicolor</name>
    <name type="common">Yeast-like fungus</name>
    <name type="synonym">Sporobolomyces salmonicolor</name>
    <dbReference type="NCBI Taxonomy" id="5005"/>
    <lineage>
        <taxon>Eukaryota</taxon>
        <taxon>Fungi</taxon>
        <taxon>Dikarya</taxon>
        <taxon>Basidiomycota</taxon>
        <taxon>Pucciniomycotina</taxon>
        <taxon>Microbotryomycetes</taxon>
        <taxon>Sporidiobolales</taxon>
        <taxon>Sporidiobolaceae</taxon>
        <taxon>Sporobolomyces</taxon>
    </lineage>
</organism>
<feature type="coiled-coil region" evidence="4">
    <location>
        <begin position="1132"/>
        <end position="1166"/>
    </location>
</feature>
<evidence type="ECO:0000256" key="1">
    <source>
        <dbReference type="ARBA" id="ARBA00022448"/>
    </source>
</evidence>
<feature type="compositionally biased region" description="Low complexity" evidence="5">
    <location>
        <begin position="1"/>
        <end position="57"/>
    </location>
</feature>